<sequence>MSRTDARRRGAAARAVWTLVLVGLLACAGPGAAGERPSGDRTRAAEAAVDRAAPTARTHAGALAHAGPRTRVADRAAAVDVPVVAPPGDGRTPGCRDDSGSDGGLAPAAPPRGLSSGELLPAPHDARGAAAGAGWGAWEPAATGPGRAPPALVPPSPMDLSILRV</sequence>
<name>A0A918B0R3_9ACTN</name>
<keyword evidence="3" id="KW-1185">Reference proteome</keyword>
<gene>
    <name evidence="2" type="ORF">GCM10010249_31490</name>
</gene>
<feature type="compositionally biased region" description="Low complexity" evidence="1">
    <location>
        <begin position="75"/>
        <end position="90"/>
    </location>
</feature>
<dbReference type="PROSITE" id="PS51257">
    <property type="entry name" value="PROKAR_LIPOPROTEIN"/>
    <property type="match status" value="1"/>
</dbReference>
<evidence type="ECO:0000313" key="2">
    <source>
        <dbReference type="EMBL" id="GGQ10720.1"/>
    </source>
</evidence>
<dbReference type="RefSeq" id="WP_189534225.1">
    <property type="nucleotide sequence ID" value="NZ_BMSV01000006.1"/>
</dbReference>
<reference evidence="2" key="1">
    <citation type="journal article" date="2014" name="Int. J. Syst. Evol. Microbiol.">
        <title>Complete genome sequence of Corynebacterium casei LMG S-19264T (=DSM 44701T), isolated from a smear-ripened cheese.</title>
        <authorList>
            <consortium name="US DOE Joint Genome Institute (JGI-PGF)"/>
            <person name="Walter F."/>
            <person name="Albersmeier A."/>
            <person name="Kalinowski J."/>
            <person name="Ruckert C."/>
        </authorList>
    </citation>
    <scope>NUCLEOTIDE SEQUENCE</scope>
    <source>
        <strain evidence="2">JCM 4335</strain>
    </source>
</reference>
<dbReference type="Proteomes" id="UP000654123">
    <property type="component" value="Unassembled WGS sequence"/>
</dbReference>
<accession>A0A918B0R3</accession>
<organism evidence="2 3">
    <name type="scientific">Streptomyces roseolilacinus</name>
    <dbReference type="NCBI Taxonomy" id="66904"/>
    <lineage>
        <taxon>Bacteria</taxon>
        <taxon>Bacillati</taxon>
        <taxon>Actinomycetota</taxon>
        <taxon>Actinomycetes</taxon>
        <taxon>Kitasatosporales</taxon>
        <taxon>Streptomycetaceae</taxon>
        <taxon>Streptomyces</taxon>
    </lineage>
</organism>
<evidence type="ECO:0000256" key="1">
    <source>
        <dbReference type="SAM" id="MobiDB-lite"/>
    </source>
</evidence>
<reference evidence="2" key="2">
    <citation type="submission" date="2020-09" db="EMBL/GenBank/DDBJ databases">
        <authorList>
            <person name="Sun Q."/>
            <person name="Ohkuma M."/>
        </authorList>
    </citation>
    <scope>NUCLEOTIDE SEQUENCE</scope>
    <source>
        <strain evidence="2">JCM 4335</strain>
    </source>
</reference>
<feature type="compositionally biased region" description="Low complexity" evidence="1">
    <location>
        <begin position="128"/>
        <end position="146"/>
    </location>
</feature>
<evidence type="ECO:0000313" key="3">
    <source>
        <dbReference type="Proteomes" id="UP000654123"/>
    </source>
</evidence>
<evidence type="ECO:0008006" key="4">
    <source>
        <dbReference type="Google" id="ProtNLM"/>
    </source>
</evidence>
<proteinExistence type="predicted"/>
<feature type="compositionally biased region" description="Low complexity" evidence="1">
    <location>
        <begin position="45"/>
        <end position="58"/>
    </location>
</feature>
<protein>
    <recommendedName>
        <fullName evidence="4">Lipoprotein</fullName>
    </recommendedName>
</protein>
<comment type="caution">
    <text evidence="2">The sequence shown here is derived from an EMBL/GenBank/DDBJ whole genome shotgun (WGS) entry which is preliminary data.</text>
</comment>
<feature type="compositionally biased region" description="Pro residues" evidence="1">
    <location>
        <begin position="147"/>
        <end position="157"/>
    </location>
</feature>
<dbReference type="AlphaFoldDB" id="A0A918B0R3"/>
<feature type="region of interest" description="Disordered" evidence="1">
    <location>
        <begin position="30"/>
        <end position="165"/>
    </location>
</feature>
<dbReference type="EMBL" id="BMSV01000006">
    <property type="protein sequence ID" value="GGQ10720.1"/>
    <property type="molecule type" value="Genomic_DNA"/>
</dbReference>